<keyword evidence="3" id="KW-1185">Reference proteome</keyword>
<organism evidence="2 3">
    <name type="scientific">Hungatella hathewayi WAL-18680</name>
    <dbReference type="NCBI Taxonomy" id="742737"/>
    <lineage>
        <taxon>Bacteria</taxon>
        <taxon>Bacillati</taxon>
        <taxon>Bacillota</taxon>
        <taxon>Clostridia</taxon>
        <taxon>Lachnospirales</taxon>
        <taxon>Lachnospiraceae</taxon>
        <taxon>Hungatella</taxon>
    </lineage>
</organism>
<reference evidence="2 3" key="1">
    <citation type="submission" date="2011-08" db="EMBL/GenBank/DDBJ databases">
        <title>The Genome Sequence of Clostridium hathewayi WAL-18680.</title>
        <authorList>
            <consortium name="The Broad Institute Genome Sequencing Platform"/>
            <person name="Earl A."/>
            <person name="Ward D."/>
            <person name="Feldgarden M."/>
            <person name="Gevers D."/>
            <person name="Finegold S.M."/>
            <person name="Summanen P.H."/>
            <person name="Molitoris D.R."/>
            <person name="Song M."/>
            <person name="Daigneault M."/>
            <person name="Allen-Vercoe E."/>
            <person name="Young S.K."/>
            <person name="Zeng Q."/>
            <person name="Gargeya S."/>
            <person name="Fitzgerald M."/>
            <person name="Haas B."/>
            <person name="Abouelleil A."/>
            <person name="Alvarado L."/>
            <person name="Arachchi H.M."/>
            <person name="Berlin A."/>
            <person name="Brown A."/>
            <person name="Chapman S.B."/>
            <person name="Chen Z."/>
            <person name="Dunbar C."/>
            <person name="Freedman E."/>
            <person name="Gearin G."/>
            <person name="Gellesch M."/>
            <person name="Goldberg J."/>
            <person name="Griggs A."/>
            <person name="Gujja S."/>
            <person name="Heiman D."/>
            <person name="Howarth C."/>
            <person name="Larson L."/>
            <person name="Lui A."/>
            <person name="MacDonald P.J.P."/>
            <person name="Montmayeur A."/>
            <person name="Murphy C."/>
            <person name="Neiman D."/>
            <person name="Pearson M."/>
            <person name="Priest M."/>
            <person name="Roberts A."/>
            <person name="Saif S."/>
            <person name="Shea T."/>
            <person name="Shenoy N."/>
            <person name="Sisk P."/>
            <person name="Stolte C."/>
            <person name="Sykes S."/>
            <person name="Wortman J."/>
            <person name="Nusbaum C."/>
            <person name="Birren B."/>
        </authorList>
    </citation>
    <scope>NUCLEOTIDE SEQUENCE [LARGE SCALE GENOMIC DNA]</scope>
    <source>
        <strain evidence="2 3">WAL-18680</strain>
    </source>
</reference>
<evidence type="ECO:0000313" key="2">
    <source>
        <dbReference type="EMBL" id="EHI58783.1"/>
    </source>
</evidence>
<dbReference type="PATRIC" id="fig|742737.3.peg.3212"/>
<dbReference type="PRINTS" id="PR00069">
    <property type="entry name" value="ALDKETRDTASE"/>
</dbReference>
<dbReference type="AlphaFoldDB" id="G5IIA7"/>
<dbReference type="GO" id="GO:0016491">
    <property type="term" value="F:oxidoreductase activity"/>
    <property type="evidence" value="ECO:0007669"/>
    <property type="project" value="InterPro"/>
</dbReference>
<dbReference type="CDD" id="cd19096">
    <property type="entry name" value="AKR_Fe-S_oxidoreductase"/>
    <property type="match status" value="1"/>
</dbReference>
<dbReference type="RefSeq" id="WP_006781215.1">
    <property type="nucleotide sequence ID" value="NZ_CP040506.1"/>
</dbReference>
<dbReference type="InterPro" id="IPR036812">
    <property type="entry name" value="NAD(P)_OxRdtase_dom_sf"/>
</dbReference>
<proteinExistence type="predicted"/>
<name>G5IIA7_9FIRM</name>
<sequence length="241" mass="27192">MNYKINPKNGDKLSILGFGCMRFGGDSLTSSFAGGFDTKKAEQLIKSAIDSGVNYFDTAYVYNGSEEVLGKTLAKCGVRDKVYIATKMPLILCRSRNDLDKYFAKHLERLQTDYIDYYLLHMLADMKTWNTLCEWGIKEWVAEKKASGQIKQFGFSFHGAQDEFMALLDAYDWDFCQIQYNYSDENYQAGVKGLKKAAAKGMPVMIMEPLLGGKLAGSLPEAAVELLKAMRFGTKFFVRKK</sequence>
<dbReference type="InterPro" id="IPR053135">
    <property type="entry name" value="AKR2_Oxidoreductase"/>
</dbReference>
<dbReference type="InterPro" id="IPR020471">
    <property type="entry name" value="AKR"/>
</dbReference>
<dbReference type="Gene3D" id="3.20.20.100">
    <property type="entry name" value="NADP-dependent oxidoreductase domain"/>
    <property type="match status" value="1"/>
</dbReference>
<accession>G5IIA7</accession>
<gene>
    <name evidence="2" type="ORF">HMPREF9473_03235</name>
</gene>
<dbReference type="HOGENOM" id="CLU_100544_0_0_9"/>
<dbReference type="EMBL" id="ADLN01000087">
    <property type="protein sequence ID" value="EHI58783.1"/>
    <property type="molecule type" value="Genomic_DNA"/>
</dbReference>
<protein>
    <recommendedName>
        <fullName evidence="1">NADP-dependent oxidoreductase domain-containing protein</fullName>
    </recommendedName>
</protein>
<feature type="domain" description="NADP-dependent oxidoreductase" evidence="1">
    <location>
        <begin position="16"/>
        <end position="217"/>
    </location>
</feature>
<dbReference type="SUPFAM" id="SSF51430">
    <property type="entry name" value="NAD(P)-linked oxidoreductase"/>
    <property type="match status" value="1"/>
</dbReference>
<dbReference type="Pfam" id="PF00248">
    <property type="entry name" value="Aldo_ket_red"/>
    <property type="match status" value="1"/>
</dbReference>
<dbReference type="Proteomes" id="UP000005384">
    <property type="component" value="Unassembled WGS sequence"/>
</dbReference>
<dbReference type="PANTHER" id="PTHR43312">
    <property type="entry name" value="D-THREO-ALDOSE 1-DEHYDROGENASE"/>
    <property type="match status" value="1"/>
</dbReference>
<evidence type="ECO:0000259" key="1">
    <source>
        <dbReference type="Pfam" id="PF00248"/>
    </source>
</evidence>
<dbReference type="PANTHER" id="PTHR43312:SF2">
    <property type="entry name" value="OXIDOREDUCTASE"/>
    <property type="match status" value="1"/>
</dbReference>
<dbReference type="InterPro" id="IPR023210">
    <property type="entry name" value="NADP_OxRdtase_dom"/>
</dbReference>
<evidence type="ECO:0000313" key="3">
    <source>
        <dbReference type="Proteomes" id="UP000005384"/>
    </source>
</evidence>
<comment type="caution">
    <text evidence="2">The sequence shown here is derived from an EMBL/GenBank/DDBJ whole genome shotgun (WGS) entry which is preliminary data.</text>
</comment>